<reference evidence="1 2" key="1">
    <citation type="journal article" date="2020" name="Phytopathology">
        <title>Genome Sequence Resources of Colletotrichum truncatum, C. plurivorum, C. musicola, and C. sojae: Four Species Pathogenic to Soybean (Glycine max).</title>
        <authorList>
            <person name="Rogerio F."/>
            <person name="Boufleur T.R."/>
            <person name="Ciampi-Guillardi M."/>
            <person name="Sukno S.A."/>
            <person name="Thon M.R."/>
            <person name="Massola Junior N.S."/>
            <person name="Baroncelli R."/>
        </authorList>
    </citation>
    <scope>NUCLEOTIDE SEQUENCE [LARGE SCALE GENOMIC DNA]</scope>
    <source>
        <strain evidence="1 2">CMES1059</strain>
    </source>
</reference>
<dbReference type="Proteomes" id="UP000805649">
    <property type="component" value="Unassembled WGS sequence"/>
</dbReference>
<evidence type="ECO:0000313" key="2">
    <source>
        <dbReference type="Proteomes" id="UP000805649"/>
    </source>
</evidence>
<evidence type="ECO:0000313" key="1">
    <source>
        <dbReference type="EMBL" id="KAL0931689.1"/>
    </source>
</evidence>
<gene>
    <name evidence="1" type="ORF">CTRU02_212642</name>
</gene>
<organism evidence="1 2">
    <name type="scientific">Colletotrichum truncatum</name>
    <name type="common">Anthracnose fungus</name>
    <name type="synonym">Colletotrichum capsici</name>
    <dbReference type="NCBI Taxonomy" id="5467"/>
    <lineage>
        <taxon>Eukaryota</taxon>
        <taxon>Fungi</taxon>
        <taxon>Dikarya</taxon>
        <taxon>Ascomycota</taxon>
        <taxon>Pezizomycotina</taxon>
        <taxon>Sordariomycetes</taxon>
        <taxon>Hypocreomycetidae</taxon>
        <taxon>Glomerellales</taxon>
        <taxon>Glomerellaceae</taxon>
        <taxon>Colletotrichum</taxon>
        <taxon>Colletotrichum truncatum species complex</taxon>
    </lineage>
</organism>
<comment type="caution">
    <text evidence="1">The sequence shown here is derived from an EMBL/GenBank/DDBJ whole genome shotgun (WGS) entry which is preliminary data.</text>
</comment>
<proteinExistence type="predicted"/>
<name>A0ACC3YIH0_COLTU</name>
<sequence length="929" mass="104715">MEARKVVENVQCINGGVTSVGTLRLTDFHLVFCTPVPTPKDQPQPAQPKTRESWITYPILSQCTLRLMPPTTGIHSSIRIRCRDFIFVTFTFQDDKVAREVFEFVKMRTCKLSGVDQLFAFYHKPSKAEKQVNGWGIYDPRAEFRRQGISEKSADKGWRITNINKDYTFCDTYPAVLVVPSSISDNVLKYAKEYRSRNRIPVLSYIHSVNNCTITRSAQPLSGITRKNNVQDEKLVMASFAARVPRTSTDSEQPSRQSQSEAPSENASLSELEKYEESVIEEAAPRLFDEKTGRRLVYGAQQANMIVDARPTVNAMVNQVQGMGSEPMDRYPGATKAFMNIENIHVMRNSLNKVVDVIKDADVSPLPPDQNALYATGWLKHTGAVLNGAEIIARQIWYRHSHVLIHCSDGWDRTSQLSALAQILLDPYFRTIEGFIVLVEKDWLSFGHMFRLRSGHLNHESWFNVQRDGMAGQTIQPGDNDGRADAFQNVIAGARRFFNQNKEDPAELDAIGEAATGKVANDEATVPKMISPVFHQFLDCVYQLLRQNPTKFEFNERFLRRLLYHLYSCQYGTFLYNSEKQRRDAQVTARTSSVWDYFLSRKQEFINKDYDPTIDEYVKGRDSIIKPNLKDIVWWHQLFNRTDEEMNSDLHATIAQAQNRASAIANFQPSTEESYASSHPGTPPEIATPASKPPSLVASQSVLAAVESGHSALTPEEERQGRRQDQGQERHLHRSVSAENNNAFSSLRDGIANLNIGRNVSGMLNNLGAGRNASPASTSRGVMFEELQDAPYLIDQSDSTMMYDANLCIPESWADPDFQESSDSRSESSDSNSDSAWEWGTKGMRDWGIMSFHEDMVDPIDRFVWPPTMYTAYEGNNTVSNDHKASHSDITANGSDEEVDDGEFFFVDEGKDALSADNGRPLQTPIIAQ</sequence>
<accession>A0ACC3YIH0</accession>
<protein>
    <submittedName>
        <fullName evidence="1">Protein phosphatase</fullName>
    </submittedName>
</protein>
<keyword evidence="2" id="KW-1185">Reference proteome</keyword>
<dbReference type="EMBL" id="VUJX02000009">
    <property type="protein sequence ID" value="KAL0931689.1"/>
    <property type="molecule type" value="Genomic_DNA"/>
</dbReference>